<keyword evidence="14" id="KW-1185">Reference proteome</keyword>
<proteinExistence type="inferred from homology"/>
<dbReference type="PROSITE" id="PS50157">
    <property type="entry name" value="ZINC_FINGER_C2H2_2"/>
    <property type="match status" value="12"/>
</dbReference>
<feature type="domain" description="C2H2-type" evidence="12">
    <location>
        <begin position="572"/>
        <end position="600"/>
    </location>
</feature>
<evidence type="ECO:0000256" key="7">
    <source>
        <dbReference type="ARBA" id="ARBA00023015"/>
    </source>
</evidence>
<dbReference type="GO" id="GO:0000977">
    <property type="term" value="F:RNA polymerase II transcription regulatory region sequence-specific DNA binding"/>
    <property type="evidence" value="ECO:0007669"/>
    <property type="project" value="TreeGrafter"/>
</dbReference>
<keyword evidence="9" id="KW-0804">Transcription</keyword>
<feature type="domain" description="C2H2-type" evidence="12">
    <location>
        <begin position="433"/>
        <end position="460"/>
    </location>
</feature>
<keyword evidence="5 11" id="KW-0863">Zinc-finger</keyword>
<keyword evidence="10" id="KW-0539">Nucleus</keyword>
<evidence type="ECO:0000313" key="14">
    <source>
        <dbReference type="Proteomes" id="UP001153709"/>
    </source>
</evidence>
<dbReference type="SUPFAM" id="SSF57667">
    <property type="entry name" value="beta-beta-alpha zinc fingers"/>
    <property type="match status" value="7"/>
</dbReference>
<feature type="domain" description="C2H2-type" evidence="12">
    <location>
        <begin position="377"/>
        <end position="404"/>
    </location>
</feature>
<dbReference type="PANTHER" id="PTHR24379:SF121">
    <property type="entry name" value="C2H2-TYPE DOMAIN-CONTAINING PROTEIN"/>
    <property type="match status" value="1"/>
</dbReference>
<dbReference type="AlphaFoldDB" id="A0A9N9TAP3"/>
<dbReference type="InterPro" id="IPR036236">
    <property type="entry name" value="Znf_C2H2_sf"/>
</dbReference>
<evidence type="ECO:0000256" key="11">
    <source>
        <dbReference type="PROSITE-ProRule" id="PRU00042"/>
    </source>
</evidence>
<dbReference type="Proteomes" id="UP001153709">
    <property type="component" value="Chromosome 8"/>
</dbReference>
<name>A0A9N9TAP3_DIABA</name>
<dbReference type="EMBL" id="OU898283">
    <property type="protein sequence ID" value="CAG9838808.1"/>
    <property type="molecule type" value="Genomic_DNA"/>
</dbReference>
<dbReference type="Gene3D" id="3.30.160.60">
    <property type="entry name" value="Classic Zinc Finger"/>
    <property type="match status" value="11"/>
</dbReference>
<evidence type="ECO:0000256" key="6">
    <source>
        <dbReference type="ARBA" id="ARBA00022833"/>
    </source>
</evidence>
<keyword evidence="6" id="KW-0862">Zinc</keyword>
<dbReference type="InterPro" id="IPR013087">
    <property type="entry name" value="Znf_C2H2_type"/>
</dbReference>
<feature type="domain" description="C2H2-type" evidence="12">
    <location>
        <begin position="237"/>
        <end position="259"/>
    </location>
</feature>
<dbReference type="GO" id="GO:0008270">
    <property type="term" value="F:zinc ion binding"/>
    <property type="evidence" value="ECO:0007669"/>
    <property type="project" value="UniProtKB-KW"/>
</dbReference>
<evidence type="ECO:0000256" key="9">
    <source>
        <dbReference type="ARBA" id="ARBA00023163"/>
    </source>
</evidence>
<dbReference type="FunFam" id="3.30.160.60:FF:002169">
    <property type="entry name" value="Zgc:174573"/>
    <property type="match status" value="1"/>
</dbReference>
<feature type="domain" description="C2H2-type" evidence="12">
    <location>
        <begin position="405"/>
        <end position="432"/>
    </location>
</feature>
<dbReference type="Pfam" id="PF13894">
    <property type="entry name" value="zf-C2H2_4"/>
    <property type="match status" value="1"/>
</dbReference>
<feature type="domain" description="C2H2-type" evidence="12">
    <location>
        <begin position="461"/>
        <end position="488"/>
    </location>
</feature>
<comment type="subcellular location">
    <subcellularLocation>
        <location evidence="1">Nucleus</location>
    </subcellularLocation>
</comment>
<feature type="domain" description="C2H2-type" evidence="12">
    <location>
        <begin position="489"/>
        <end position="516"/>
    </location>
</feature>
<dbReference type="GO" id="GO:0005634">
    <property type="term" value="C:nucleus"/>
    <property type="evidence" value="ECO:0007669"/>
    <property type="project" value="UniProtKB-SubCell"/>
</dbReference>
<evidence type="ECO:0000259" key="12">
    <source>
        <dbReference type="PROSITE" id="PS50157"/>
    </source>
</evidence>
<evidence type="ECO:0000256" key="4">
    <source>
        <dbReference type="ARBA" id="ARBA00022737"/>
    </source>
</evidence>
<evidence type="ECO:0000256" key="1">
    <source>
        <dbReference type="ARBA" id="ARBA00004123"/>
    </source>
</evidence>
<dbReference type="PROSITE" id="PS00028">
    <property type="entry name" value="ZINC_FINGER_C2H2_1"/>
    <property type="match status" value="12"/>
</dbReference>
<dbReference type="Pfam" id="PF00096">
    <property type="entry name" value="zf-C2H2"/>
    <property type="match status" value="6"/>
</dbReference>
<evidence type="ECO:0000256" key="2">
    <source>
        <dbReference type="ARBA" id="ARBA00006991"/>
    </source>
</evidence>
<feature type="domain" description="C2H2-type" evidence="12">
    <location>
        <begin position="349"/>
        <end position="376"/>
    </location>
</feature>
<dbReference type="FunFam" id="3.30.160.60:FF:001506">
    <property type="entry name" value="Zinc finger protein"/>
    <property type="match status" value="1"/>
</dbReference>
<feature type="domain" description="C2H2-type" evidence="12">
    <location>
        <begin position="291"/>
        <end position="320"/>
    </location>
</feature>
<feature type="domain" description="C2H2-type" evidence="12">
    <location>
        <begin position="321"/>
        <end position="348"/>
    </location>
</feature>
<dbReference type="PANTHER" id="PTHR24379">
    <property type="entry name" value="KRAB AND ZINC FINGER DOMAIN-CONTAINING"/>
    <property type="match status" value="1"/>
</dbReference>
<comment type="similarity">
    <text evidence="2">Belongs to the krueppel C2H2-type zinc-finger protein family.</text>
</comment>
<feature type="domain" description="C2H2-type" evidence="12">
    <location>
        <begin position="517"/>
        <end position="544"/>
    </location>
</feature>
<feature type="domain" description="C2H2-type" evidence="12">
    <location>
        <begin position="544"/>
        <end position="571"/>
    </location>
</feature>
<evidence type="ECO:0000256" key="3">
    <source>
        <dbReference type="ARBA" id="ARBA00022723"/>
    </source>
</evidence>
<evidence type="ECO:0000256" key="8">
    <source>
        <dbReference type="ARBA" id="ARBA00023125"/>
    </source>
</evidence>
<evidence type="ECO:0000313" key="13">
    <source>
        <dbReference type="EMBL" id="CAG9838808.1"/>
    </source>
</evidence>
<sequence length="601" mass="72151">MEMKEEQIECIYTENIFAEPLTIVKSENEYDNYNLSPCIEIYSTEINIKDEPQDEFDTSLFHSQGTSYQRFQQNSLSHTRNKLSSCSKVIQNKKRKLKKEYHCPVCYNNFTPRKIHQHVDIHFGKHLNICKICGKITSRTSEFLTHYFIHRIKVKVKNKSTYKNTSNIKILLKSALRHNNHIKKSSNKVLERKFECKNCGGLFKNKIQLKKHKCLKICSKKTRINKKCSKNRIKQPLKCKICFKKYRTKFSLSNHLKIHKLNMLTCRFCKNLFLRKNFLAHIRTHTEHGTFTCYFDYCAKIFQTQFDLENHLLCHMPIKRFKCNICYKPFMEQSQLSRHYTFHANIQNYQCTICKKDFPGKIHLDTHMYEHTGVKPFMCEFCSKEFVRIDSLKNHLKRHTNDRKFQCDVCQKRFIRRITLVEHYRIHTGEKPFKCEQCPKAFTQRSRLRIHIKVHSEEKTITCEVCEKKFLFQYQLRRHLLTHNAKKRFECEICFKQFIEKRNLNAHLLLHTGDKPYKCELCSKSFTWKHNLSHHMKVHEEKAFQCNVCQETFSRYHILQTHYRIHTGEVPFKCDYCCKEFKQKISLTNHVTLCHPDDDSS</sequence>
<dbReference type="GO" id="GO:0000981">
    <property type="term" value="F:DNA-binding transcription factor activity, RNA polymerase II-specific"/>
    <property type="evidence" value="ECO:0007669"/>
    <property type="project" value="TreeGrafter"/>
</dbReference>
<gene>
    <name evidence="13" type="ORF">DIABBA_LOCUS11641</name>
</gene>
<keyword evidence="8" id="KW-0238">DNA-binding</keyword>
<evidence type="ECO:0000256" key="5">
    <source>
        <dbReference type="ARBA" id="ARBA00022771"/>
    </source>
</evidence>
<accession>A0A9N9TAP3</accession>
<protein>
    <recommendedName>
        <fullName evidence="12">C2H2-type domain-containing protein</fullName>
    </recommendedName>
</protein>
<reference evidence="13" key="1">
    <citation type="submission" date="2022-01" db="EMBL/GenBank/DDBJ databases">
        <authorList>
            <person name="King R."/>
        </authorList>
    </citation>
    <scope>NUCLEOTIDE SEQUENCE</scope>
</reference>
<dbReference type="FunFam" id="3.30.160.60:FF:000671">
    <property type="entry name" value="Zinc finger protein 26"/>
    <property type="match status" value="1"/>
</dbReference>
<dbReference type="SMART" id="SM00355">
    <property type="entry name" value="ZnF_C2H2"/>
    <property type="match status" value="16"/>
</dbReference>
<keyword evidence="4" id="KW-0677">Repeat</keyword>
<dbReference type="FunFam" id="3.30.160.60:FF:000145">
    <property type="entry name" value="Zinc finger protein 574"/>
    <property type="match status" value="1"/>
</dbReference>
<dbReference type="OrthoDB" id="427030at2759"/>
<keyword evidence="7" id="KW-0805">Transcription regulation</keyword>
<keyword evidence="3" id="KW-0479">Metal-binding</keyword>
<evidence type="ECO:0000256" key="10">
    <source>
        <dbReference type="ARBA" id="ARBA00023242"/>
    </source>
</evidence>
<organism evidence="13 14">
    <name type="scientific">Diabrotica balteata</name>
    <name type="common">Banded cucumber beetle</name>
    <dbReference type="NCBI Taxonomy" id="107213"/>
    <lineage>
        <taxon>Eukaryota</taxon>
        <taxon>Metazoa</taxon>
        <taxon>Ecdysozoa</taxon>
        <taxon>Arthropoda</taxon>
        <taxon>Hexapoda</taxon>
        <taxon>Insecta</taxon>
        <taxon>Pterygota</taxon>
        <taxon>Neoptera</taxon>
        <taxon>Endopterygota</taxon>
        <taxon>Coleoptera</taxon>
        <taxon>Polyphaga</taxon>
        <taxon>Cucujiformia</taxon>
        <taxon>Chrysomeloidea</taxon>
        <taxon>Chrysomelidae</taxon>
        <taxon>Galerucinae</taxon>
        <taxon>Diabroticina</taxon>
        <taxon>Diabroticites</taxon>
        <taxon>Diabrotica</taxon>
    </lineage>
</organism>